<evidence type="ECO:0000313" key="3">
    <source>
        <dbReference type="Proteomes" id="UP001314796"/>
    </source>
</evidence>
<keyword evidence="1" id="KW-1133">Transmembrane helix</keyword>
<dbReference type="InterPro" id="IPR008407">
    <property type="entry name" value="Brnchd-chn_aa_trnsp_AzlD"/>
</dbReference>
<organism evidence="2 3">
    <name type="scientific">Alkaliphilus hydrothermalis</name>
    <dbReference type="NCBI Taxonomy" id="1482730"/>
    <lineage>
        <taxon>Bacteria</taxon>
        <taxon>Bacillati</taxon>
        <taxon>Bacillota</taxon>
        <taxon>Clostridia</taxon>
        <taxon>Peptostreptococcales</taxon>
        <taxon>Natronincolaceae</taxon>
        <taxon>Alkaliphilus</taxon>
    </lineage>
</organism>
<reference evidence="2 3" key="1">
    <citation type="submission" date="2021-01" db="EMBL/GenBank/DDBJ databases">
        <title>Genomic Encyclopedia of Type Strains, Phase IV (KMG-IV): sequencing the most valuable type-strain genomes for metagenomic binning, comparative biology and taxonomic classification.</title>
        <authorList>
            <person name="Goeker M."/>
        </authorList>
    </citation>
    <scope>NUCLEOTIDE SEQUENCE [LARGE SCALE GENOMIC DNA]</scope>
    <source>
        <strain evidence="2 3">DSM 25890</strain>
    </source>
</reference>
<gene>
    <name evidence="2" type="ORF">JOC73_002309</name>
</gene>
<feature type="transmembrane region" description="Helical" evidence="1">
    <location>
        <begin position="6"/>
        <end position="26"/>
    </location>
</feature>
<dbReference type="EMBL" id="JAFBEE010000016">
    <property type="protein sequence ID" value="MBM7615735.1"/>
    <property type="molecule type" value="Genomic_DNA"/>
</dbReference>
<dbReference type="Pfam" id="PF05437">
    <property type="entry name" value="AzlD"/>
    <property type="match status" value="1"/>
</dbReference>
<keyword evidence="3" id="KW-1185">Reference proteome</keyword>
<accession>A0ABS2NRZ7</accession>
<dbReference type="RefSeq" id="WP_204403268.1">
    <property type="nucleotide sequence ID" value="NZ_JAFBEE010000016.1"/>
</dbReference>
<evidence type="ECO:0000313" key="2">
    <source>
        <dbReference type="EMBL" id="MBM7615735.1"/>
    </source>
</evidence>
<evidence type="ECO:0000256" key="1">
    <source>
        <dbReference type="SAM" id="Phobius"/>
    </source>
</evidence>
<name>A0ABS2NRZ7_9FIRM</name>
<keyword evidence="1" id="KW-0812">Transmembrane</keyword>
<feature type="transmembrane region" description="Helical" evidence="1">
    <location>
        <begin position="38"/>
        <end position="59"/>
    </location>
</feature>
<proteinExistence type="predicted"/>
<protein>
    <submittedName>
        <fullName evidence="2">Branched-subunit amino acid transport protein</fullName>
    </submittedName>
</protein>
<comment type="caution">
    <text evidence="2">The sequence shown here is derived from an EMBL/GenBank/DDBJ whole genome shotgun (WGS) entry which is preliminary data.</text>
</comment>
<sequence>MSNIILLIIGMAVVTYLPRLTPFMLVYNSNTPPKLKRFLLFIPYTALGALIIPGVLTAIPNEPIVALIGISIGGVLAWMKGGIILPVLGAIAVVYCLLMLAS</sequence>
<keyword evidence="1" id="KW-0472">Membrane</keyword>
<feature type="transmembrane region" description="Helical" evidence="1">
    <location>
        <begin position="65"/>
        <end position="98"/>
    </location>
</feature>
<dbReference type="Proteomes" id="UP001314796">
    <property type="component" value="Unassembled WGS sequence"/>
</dbReference>